<feature type="compositionally biased region" description="Gly residues" evidence="1">
    <location>
        <begin position="827"/>
        <end position="838"/>
    </location>
</feature>
<evidence type="ECO:0000313" key="6">
    <source>
        <dbReference type="Proteomes" id="UP001321473"/>
    </source>
</evidence>
<feature type="domain" description="VWFA" evidence="4">
    <location>
        <begin position="240"/>
        <end position="424"/>
    </location>
</feature>
<keyword evidence="2" id="KW-0472">Membrane</keyword>
<dbReference type="Pfam" id="PF08434">
    <property type="entry name" value="CLCA"/>
    <property type="match status" value="1"/>
</dbReference>
<reference evidence="5 6" key="1">
    <citation type="journal article" date="2023" name="Arcadia Sci">
        <title>De novo assembly of a long-read Amblyomma americanum tick genome.</title>
        <authorList>
            <person name="Chou S."/>
            <person name="Poskanzer K.E."/>
            <person name="Rollins M."/>
            <person name="Thuy-Boun P.S."/>
        </authorList>
    </citation>
    <scope>NUCLEOTIDE SEQUENCE [LARGE SCALE GENOMIC DNA]</scope>
    <source>
        <strain evidence="5">F_SG_1</strain>
        <tissue evidence="5">Salivary glands</tissue>
    </source>
</reference>
<dbReference type="AlphaFoldDB" id="A0AAQ4F7J8"/>
<dbReference type="InterPro" id="IPR002035">
    <property type="entry name" value="VWF_A"/>
</dbReference>
<gene>
    <name evidence="5" type="ORF">V5799_015507</name>
</gene>
<feature type="region of interest" description="Disordered" evidence="1">
    <location>
        <begin position="888"/>
        <end position="934"/>
    </location>
</feature>
<dbReference type="EMBL" id="JARKHS020005834">
    <property type="protein sequence ID" value="KAK8783157.1"/>
    <property type="molecule type" value="Genomic_DNA"/>
</dbReference>
<feature type="transmembrane region" description="Helical" evidence="2">
    <location>
        <begin position="858"/>
        <end position="882"/>
    </location>
</feature>
<dbReference type="Pfam" id="PF00092">
    <property type="entry name" value="VWA"/>
    <property type="match status" value="1"/>
</dbReference>
<dbReference type="SUPFAM" id="SSF53300">
    <property type="entry name" value="vWA-like"/>
    <property type="match status" value="1"/>
</dbReference>
<sequence length="1048" mass="114563">MLCRFCLPIILVAACTTWNSLVVRCDIVLRRNAYTGITVALSPQIPPERLPDGFARTIAELVESASRKVYQYLNGRAFFDEVTLLVPSSLNASALVDKSSGTDLEVTVSSRPSFGSAHFVIVPDEGSVFGEHPYTLQYGPCGVPGLRTVLPFSYAAKVDGAAMAEEWYRLRYGVFSEEPVPNDPLYSPEVAVSKQRVLCDGKSAWDVIFSSNDFSDVIGQEYSYKRVKLNVVQEAPLRIVVVWNVESKEPATSTPYAPTLKALKKLAQALVPEDAMMALVAYSTDMFYADSELISMRTKSDREQFAKSYPRSQSDPSSLERAVAKALQLLDSQADGGSGSQGTILLVTHEAISQKDVSTAAAKLAKAQVRIHALLLSRSDAANSVEQLCLDNDGNVFLAEASENEALFFTHQANAMADLVFSKTSYAEISAPMMIKQRIIEPVNRGQEVSEVFYVDSQAGVTLRMDMVYKNEDTGSDYINYVSLSSPTGKIYDARSKELTPQSFNVQQFKIEDASPGQWTLRVKPSYGPLDSAMLEVWLGPTSITGPLISLRAWLSTSFTSVDPSKPFLVYAEVRKGSKPIRYVRVTATVIDPEGTPVEFNLVDNGAGDPDITAGDGIYSRYFTGFSKKGHYKLSVTAEGTNESVIVNGAAMDGGSPSPPPRCCGSQFPDSALVPTEPFSRYFEYGSFFSIQDRPEGDVYPPSRVTDLKATEIDLVMRRVTLEWTAPGNDYDQGTAKEYDIRYFDRAVDFALLFDTSGKKIDPFSIDGLAYSPKPFGEREKASFNLNCGDSGGSCYLAIRANDDSNNGPVSNAVEVKFPTPEPTVSPGGGGDPDGNGTGSELDNDRNYVRGGLTSLQLAVAIVLPLLFLLILIIVILLYVCFRRRGEKSKGSKDSSPPPPTRSRPIISAPIVQNGSPPKQKDDDGTDESGDKVNPYATSMYYGINPVNSYSADYLMDVYEDEKAKKGRRTPTAPDKADVSSETPSVDVPPEHQGWTSPEGRNDHNDVGLPSVRPYVTELRPTRSPPYNTESRVLPPGFSTEPRRQTFV</sequence>
<dbReference type="Proteomes" id="UP001321473">
    <property type="component" value="Unassembled WGS sequence"/>
</dbReference>
<comment type="caution">
    <text evidence="5">The sequence shown here is derived from an EMBL/GenBank/DDBJ whole genome shotgun (WGS) entry which is preliminary data.</text>
</comment>
<evidence type="ECO:0000256" key="1">
    <source>
        <dbReference type="SAM" id="MobiDB-lite"/>
    </source>
</evidence>
<feature type="signal peptide" evidence="3">
    <location>
        <begin position="1"/>
        <end position="25"/>
    </location>
</feature>
<feature type="region of interest" description="Disordered" evidence="1">
    <location>
        <begin position="963"/>
        <end position="1048"/>
    </location>
</feature>
<evidence type="ECO:0000313" key="5">
    <source>
        <dbReference type="EMBL" id="KAK8783157.1"/>
    </source>
</evidence>
<dbReference type="PROSITE" id="PS51257">
    <property type="entry name" value="PROKAR_LIPOPROTEIN"/>
    <property type="match status" value="1"/>
</dbReference>
<dbReference type="Gene3D" id="3.40.50.410">
    <property type="entry name" value="von Willebrand factor, type A domain"/>
    <property type="match status" value="1"/>
</dbReference>
<dbReference type="NCBIfam" id="NF041940">
    <property type="entry name" value="choice_anch_X"/>
    <property type="match status" value="1"/>
</dbReference>
<proteinExistence type="predicted"/>
<feature type="chain" id="PRO_5042953497" description="VWFA domain-containing protein" evidence="3">
    <location>
        <begin position="26"/>
        <end position="1048"/>
    </location>
</feature>
<name>A0AAQ4F7J8_AMBAM</name>
<organism evidence="5 6">
    <name type="scientific">Amblyomma americanum</name>
    <name type="common">Lone star tick</name>
    <dbReference type="NCBI Taxonomy" id="6943"/>
    <lineage>
        <taxon>Eukaryota</taxon>
        <taxon>Metazoa</taxon>
        <taxon>Ecdysozoa</taxon>
        <taxon>Arthropoda</taxon>
        <taxon>Chelicerata</taxon>
        <taxon>Arachnida</taxon>
        <taxon>Acari</taxon>
        <taxon>Parasitiformes</taxon>
        <taxon>Ixodida</taxon>
        <taxon>Ixodoidea</taxon>
        <taxon>Ixodidae</taxon>
        <taxon>Amblyomminae</taxon>
        <taxon>Amblyomma</taxon>
    </lineage>
</organism>
<evidence type="ECO:0000259" key="4">
    <source>
        <dbReference type="PROSITE" id="PS50234"/>
    </source>
</evidence>
<dbReference type="InterPro" id="IPR036465">
    <property type="entry name" value="vWFA_dom_sf"/>
</dbReference>
<dbReference type="GO" id="GO:0032991">
    <property type="term" value="C:protein-containing complex"/>
    <property type="evidence" value="ECO:0007669"/>
    <property type="project" value="UniProtKB-ARBA"/>
</dbReference>
<evidence type="ECO:0000256" key="3">
    <source>
        <dbReference type="SAM" id="SignalP"/>
    </source>
</evidence>
<keyword evidence="6" id="KW-1185">Reference proteome</keyword>
<keyword evidence="2" id="KW-0812">Transmembrane</keyword>
<feature type="region of interest" description="Disordered" evidence="1">
    <location>
        <begin position="808"/>
        <end position="843"/>
    </location>
</feature>
<evidence type="ECO:0000256" key="2">
    <source>
        <dbReference type="SAM" id="Phobius"/>
    </source>
</evidence>
<keyword evidence="2" id="KW-1133">Transmembrane helix</keyword>
<keyword evidence="3" id="KW-0732">Signal</keyword>
<dbReference type="InterPro" id="IPR013642">
    <property type="entry name" value="CLCA_N"/>
</dbReference>
<protein>
    <recommendedName>
        <fullName evidence="4">VWFA domain-containing protein</fullName>
    </recommendedName>
</protein>
<dbReference type="PROSITE" id="PS50234">
    <property type="entry name" value="VWFA"/>
    <property type="match status" value="1"/>
</dbReference>
<accession>A0AAQ4F7J8</accession>